<evidence type="ECO:0000259" key="4">
    <source>
        <dbReference type="PROSITE" id="PS51774"/>
    </source>
</evidence>
<dbReference type="InterPro" id="IPR051861">
    <property type="entry name" value="NET_actin-binding_domain"/>
</dbReference>
<dbReference type="PANTHER" id="PTHR32258">
    <property type="entry name" value="PROTEIN NETWORKED 4A"/>
    <property type="match status" value="1"/>
</dbReference>
<dbReference type="PANTHER" id="PTHR32258:SF26">
    <property type="entry name" value="KINASE INTERACTING (KIP1-LIKE) FAMILY PROTEIN"/>
    <property type="match status" value="1"/>
</dbReference>
<dbReference type="AlphaFoldDB" id="A0A9E7G0D2"/>
<evidence type="ECO:0000256" key="1">
    <source>
        <dbReference type="ARBA" id="ARBA00023054"/>
    </source>
</evidence>
<dbReference type="InterPro" id="IPR011684">
    <property type="entry name" value="NAB"/>
</dbReference>
<evidence type="ECO:0000313" key="6">
    <source>
        <dbReference type="Proteomes" id="UP001055439"/>
    </source>
</evidence>
<keyword evidence="6" id="KW-1185">Reference proteome</keyword>
<feature type="region of interest" description="Disordered" evidence="3">
    <location>
        <begin position="117"/>
        <end position="152"/>
    </location>
</feature>
<dbReference type="EMBL" id="CP097507">
    <property type="protein sequence ID" value="URE03687.1"/>
    <property type="molecule type" value="Genomic_DNA"/>
</dbReference>
<reference evidence="5" key="1">
    <citation type="submission" date="2022-05" db="EMBL/GenBank/DDBJ databases">
        <title>The Musa troglodytarum L. genome provides insights into the mechanism of non-climacteric behaviour and enrichment of carotenoids.</title>
        <authorList>
            <person name="Wang J."/>
        </authorList>
    </citation>
    <scope>NUCLEOTIDE SEQUENCE</scope>
    <source>
        <tissue evidence="5">Leaf</tissue>
    </source>
</reference>
<evidence type="ECO:0000256" key="3">
    <source>
        <dbReference type="SAM" id="MobiDB-lite"/>
    </source>
</evidence>
<dbReference type="Proteomes" id="UP001055439">
    <property type="component" value="Chromosome 5"/>
</dbReference>
<accession>A0A9E7G0D2</accession>
<feature type="compositionally biased region" description="Basic and acidic residues" evidence="3">
    <location>
        <begin position="303"/>
        <end position="317"/>
    </location>
</feature>
<feature type="region of interest" description="Disordered" evidence="3">
    <location>
        <begin position="303"/>
        <end position="328"/>
    </location>
</feature>
<evidence type="ECO:0000256" key="2">
    <source>
        <dbReference type="ARBA" id="ARBA00038006"/>
    </source>
</evidence>
<organism evidence="5 6">
    <name type="scientific">Musa troglodytarum</name>
    <name type="common">fe'i banana</name>
    <dbReference type="NCBI Taxonomy" id="320322"/>
    <lineage>
        <taxon>Eukaryota</taxon>
        <taxon>Viridiplantae</taxon>
        <taxon>Streptophyta</taxon>
        <taxon>Embryophyta</taxon>
        <taxon>Tracheophyta</taxon>
        <taxon>Spermatophyta</taxon>
        <taxon>Magnoliopsida</taxon>
        <taxon>Liliopsida</taxon>
        <taxon>Zingiberales</taxon>
        <taxon>Musaceae</taxon>
        <taxon>Musa</taxon>
    </lineage>
</organism>
<evidence type="ECO:0000313" key="5">
    <source>
        <dbReference type="EMBL" id="URE03687.1"/>
    </source>
</evidence>
<dbReference type="PROSITE" id="PS51774">
    <property type="entry name" value="NAB"/>
    <property type="match status" value="1"/>
</dbReference>
<sequence length="384" mass="41973">MLSFCSILRLSPHQFPVFSALAGQLGSLLQAMAVATTYRCSTRPSWLQAALSDIEQRVQSLAVNVPDGPESDSFAVRAENYYQKRPQLIALLHDLHHRYLYLADRYSQSLIRRHHRRASSVPSDLDAEDDPDLPDSASSDAESSLSFQPLPPQACSRDTSLAVAGADLDMIVAELVVAAVERGLLEAEGAEAERLLAESARKIDLQGSLVEVLEAERLVLLGENARLEFRARAAEQEARAVAAELVYIRRRAAELARVVVKLREDHRVCLLGRKIEDLQAQIYSLERRNRECVEATSLREKEKGEVRAEADRLRGEPPVEGGSGGGPGQAWVGSELVGAGAEVRVDPVSVCAAREGSQGSERVLLLLSPFRANFAFVVCSSIVV</sequence>
<keyword evidence="1" id="KW-0175">Coiled coil</keyword>
<comment type="similarity">
    <text evidence="2">Belongs to the NET family.</text>
</comment>
<protein>
    <submittedName>
        <fullName evidence="5">KIP1-like protein</fullName>
    </submittedName>
</protein>
<gene>
    <name evidence="5" type="ORF">MUK42_21136</name>
</gene>
<feature type="compositionally biased region" description="Low complexity" evidence="3">
    <location>
        <begin position="134"/>
        <end position="146"/>
    </location>
</feature>
<proteinExistence type="inferred from homology"/>
<dbReference type="OrthoDB" id="1911293at2759"/>
<dbReference type="GO" id="GO:0003779">
    <property type="term" value="F:actin binding"/>
    <property type="evidence" value="ECO:0007669"/>
    <property type="project" value="InterPro"/>
</dbReference>
<dbReference type="Pfam" id="PF07765">
    <property type="entry name" value="KIP1"/>
    <property type="match status" value="1"/>
</dbReference>
<name>A0A9E7G0D2_9LILI</name>
<feature type="domain" description="NAB" evidence="4">
    <location>
        <begin position="30"/>
        <end position="113"/>
    </location>
</feature>